<sequence>MCRLDQVPNWPTFLGSLSIFAALAAIPNVTSTDPSGTILALQNKENLSCFLFNTQKAKATVLIDTGVAENFMDLSLAQSLGLLLFLPDSPGCRQAVKDLLYPVIVGVGWWRCHLVQIDVLSNKLYFSLYGVSGFFLLLSSEENFTESCLSLQASPETHPLFIFRNCIINAILIWPSNINTCKDLVSFFTFLKWVNINVPILDYPTSLQLILKLRCCLQEPNNKMLLTTGAVSFLVTSFTCTFSGPSPIITEVPKSPKVLSPPLEEDITDSPKTPMIMMFLPGLFWALSQFSP</sequence>
<comment type="caution">
    <text evidence="1">The sequence shown here is derived from an EMBL/GenBank/DDBJ whole genome shotgun (WGS) entry which is preliminary data.</text>
</comment>
<gene>
    <name evidence="1" type="ORF">DSO57_1021929</name>
</gene>
<dbReference type="Proteomes" id="UP001165960">
    <property type="component" value="Unassembled WGS sequence"/>
</dbReference>
<evidence type="ECO:0000313" key="2">
    <source>
        <dbReference type="Proteomes" id="UP001165960"/>
    </source>
</evidence>
<evidence type="ECO:0000313" key="1">
    <source>
        <dbReference type="EMBL" id="KAJ9088549.1"/>
    </source>
</evidence>
<proteinExistence type="predicted"/>
<name>A0ACC2UNN4_9FUNG</name>
<organism evidence="1 2">
    <name type="scientific">Entomophthora muscae</name>
    <dbReference type="NCBI Taxonomy" id="34485"/>
    <lineage>
        <taxon>Eukaryota</taxon>
        <taxon>Fungi</taxon>
        <taxon>Fungi incertae sedis</taxon>
        <taxon>Zoopagomycota</taxon>
        <taxon>Entomophthoromycotina</taxon>
        <taxon>Entomophthoromycetes</taxon>
        <taxon>Entomophthorales</taxon>
        <taxon>Entomophthoraceae</taxon>
        <taxon>Entomophthora</taxon>
    </lineage>
</organism>
<reference evidence="1" key="1">
    <citation type="submission" date="2022-04" db="EMBL/GenBank/DDBJ databases">
        <title>Genome of the entomopathogenic fungus Entomophthora muscae.</title>
        <authorList>
            <person name="Elya C."/>
            <person name="Lovett B.R."/>
            <person name="Lee E."/>
            <person name="Macias A.M."/>
            <person name="Hajek A.E."/>
            <person name="De Bivort B.L."/>
            <person name="Kasson M.T."/>
            <person name="De Fine Licht H.H."/>
            <person name="Stajich J.E."/>
        </authorList>
    </citation>
    <scope>NUCLEOTIDE SEQUENCE</scope>
    <source>
        <strain evidence="1">Berkeley</strain>
    </source>
</reference>
<accession>A0ACC2UNN4</accession>
<dbReference type="EMBL" id="QTSX02000108">
    <property type="protein sequence ID" value="KAJ9088549.1"/>
    <property type="molecule type" value="Genomic_DNA"/>
</dbReference>
<protein>
    <submittedName>
        <fullName evidence="1">Uncharacterized protein</fullName>
    </submittedName>
</protein>
<keyword evidence="2" id="KW-1185">Reference proteome</keyword>